<dbReference type="Gene3D" id="3.30.710.10">
    <property type="entry name" value="Potassium Channel Kv1.1, Chain A"/>
    <property type="match status" value="1"/>
</dbReference>
<dbReference type="InterPro" id="IPR000210">
    <property type="entry name" value="BTB/POZ_dom"/>
</dbReference>
<dbReference type="InterPro" id="IPR011333">
    <property type="entry name" value="SKP1/BTB/POZ_sf"/>
</dbReference>
<reference evidence="2" key="1">
    <citation type="journal article" date="2023" name="Mol. Biol. Evol.">
        <title>Third-Generation Sequencing Reveals the Adaptive Role of the Epigenome in Three Deep-Sea Polychaetes.</title>
        <authorList>
            <person name="Perez M."/>
            <person name="Aroh O."/>
            <person name="Sun Y."/>
            <person name="Lan Y."/>
            <person name="Juniper S.K."/>
            <person name="Young C.R."/>
            <person name="Angers B."/>
            <person name="Qian P.Y."/>
        </authorList>
    </citation>
    <scope>NUCLEOTIDE SEQUENCE</scope>
    <source>
        <strain evidence="2">R07B-5</strain>
    </source>
</reference>
<dbReference type="InterPro" id="IPR051481">
    <property type="entry name" value="BTB-POZ/Galectin-3-binding"/>
</dbReference>
<organism evidence="2 3">
    <name type="scientific">Ridgeia piscesae</name>
    <name type="common">Tubeworm</name>
    <dbReference type="NCBI Taxonomy" id="27915"/>
    <lineage>
        <taxon>Eukaryota</taxon>
        <taxon>Metazoa</taxon>
        <taxon>Spiralia</taxon>
        <taxon>Lophotrochozoa</taxon>
        <taxon>Annelida</taxon>
        <taxon>Polychaeta</taxon>
        <taxon>Sedentaria</taxon>
        <taxon>Canalipalpata</taxon>
        <taxon>Sabellida</taxon>
        <taxon>Siboglinidae</taxon>
        <taxon>Ridgeia</taxon>
    </lineage>
</organism>
<dbReference type="CDD" id="cd18493">
    <property type="entry name" value="BACK_BTBD17"/>
    <property type="match status" value="1"/>
</dbReference>
<keyword evidence="3" id="KW-1185">Reference proteome</keyword>
<dbReference type="Proteomes" id="UP001209878">
    <property type="component" value="Unassembled WGS sequence"/>
</dbReference>
<dbReference type="SMART" id="SM00875">
    <property type="entry name" value="BACK"/>
    <property type="match status" value="1"/>
</dbReference>
<dbReference type="SMART" id="SM00225">
    <property type="entry name" value="BTB"/>
    <property type="match status" value="1"/>
</dbReference>
<accession>A0AAD9NY25</accession>
<protein>
    <recommendedName>
        <fullName evidence="1">BTB domain-containing protein</fullName>
    </recommendedName>
</protein>
<dbReference type="AlphaFoldDB" id="A0AAD9NY25"/>
<dbReference type="InterPro" id="IPR056184">
    <property type="entry name" value="TRAF_BTBD17"/>
</dbReference>
<evidence type="ECO:0000259" key="1">
    <source>
        <dbReference type="PROSITE" id="PS50097"/>
    </source>
</evidence>
<dbReference type="PANTHER" id="PTHR24410">
    <property type="entry name" value="HL07962P-RELATED"/>
    <property type="match status" value="1"/>
</dbReference>
<dbReference type="Pfam" id="PF07707">
    <property type="entry name" value="BACK"/>
    <property type="match status" value="1"/>
</dbReference>
<evidence type="ECO:0000313" key="2">
    <source>
        <dbReference type="EMBL" id="KAK2184582.1"/>
    </source>
</evidence>
<dbReference type="PROSITE" id="PS50097">
    <property type="entry name" value="BTB"/>
    <property type="match status" value="1"/>
</dbReference>
<dbReference type="Gene3D" id="1.25.40.420">
    <property type="match status" value="1"/>
</dbReference>
<gene>
    <name evidence="2" type="ORF">NP493_260g04000</name>
</gene>
<dbReference type="InterPro" id="IPR011705">
    <property type="entry name" value="BACK"/>
</dbReference>
<comment type="caution">
    <text evidence="2">The sequence shown here is derived from an EMBL/GenBank/DDBJ whole genome shotgun (WGS) entry which is preliminary data.</text>
</comment>
<dbReference type="Pfam" id="PF23651">
    <property type="entry name" value="TRAF_BTBD17"/>
    <property type="match status" value="1"/>
</dbReference>
<feature type="domain" description="BTB" evidence="1">
    <location>
        <begin position="41"/>
        <end position="112"/>
    </location>
</feature>
<name>A0AAD9NY25_RIDPI</name>
<evidence type="ECO:0000313" key="3">
    <source>
        <dbReference type="Proteomes" id="UP001209878"/>
    </source>
</evidence>
<proteinExistence type="predicted"/>
<dbReference type="CDD" id="cd18292">
    <property type="entry name" value="BTB_POZ_BTBD17"/>
    <property type="match status" value="1"/>
</dbReference>
<dbReference type="Pfam" id="PF00651">
    <property type="entry name" value="BTB"/>
    <property type="match status" value="1"/>
</dbReference>
<dbReference type="EMBL" id="JAODUO010000260">
    <property type="protein sequence ID" value="KAK2184582.1"/>
    <property type="molecule type" value="Genomic_DNA"/>
</dbReference>
<sequence>MGERTPTEDPCSSPGGGGEVVDNGCEYMSRLALLYNNPKFSDIRLNVAGQSVFHAHKLLLATASDVFEQMLTNESWMDREQRELLLQEPDDCVAVFGDFIRYIYSGKVLLTIDTVLGLLVLADKYNVSDLKQCCVTYMNNHLVSTPCDNKAVQWFQYANACVCEPLQQSCVDYIVLNMDTVTQSPDWVCLETEHLEMFLQRSDLVIHSEHTLLMAVIDWLRAKHRVHKLRENLSRILPYVRFPMILPEHLSKFEESGFGKEHSDIFAPYLLVAYRYHALSIRGCKDHAWEVPLTQFRYRNYTDENYSIFVDIVRKGFKSCPRVSSKVERPLNLPAHIGNPAQDRQCKMKVVFYPHGYYMTSFWQGQLNISKATDDTKLIVSHRGGMEVREVEISVVVYAIHNQVKHAKYVVTEPHIFETHGTFEMENIIRLGELRADDSPYLIDDSLHLRVFIRPVNFQKPLA</sequence>
<dbReference type="PANTHER" id="PTHR24410:SF41">
    <property type="entry name" value="HL07962P"/>
    <property type="match status" value="1"/>
</dbReference>
<dbReference type="SUPFAM" id="SSF54695">
    <property type="entry name" value="POZ domain"/>
    <property type="match status" value="1"/>
</dbReference>